<gene>
    <name evidence="1" type="ORF">SDC9_48312</name>
</gene>
<comment type="caution">
    <text evidence="1">The sequence shown here is derived from an EMBL/GenBank/DDBJ whole genome shotgun (WGS) entry which is preliminary data.</text>
</comment>
<dbReference type="AlphaFoldDB" id="A0A644WEV5"/>
<proteinExistence type="predicted"/>
<evidence type="ECO:0000313" key="1">
    <source>
        <dbReference type="EMBL" id="MPM02067.1"/>
    </source>
</evidence>
<organism evidence="1">
    <name type="scientific">bioreactor metagenome</name>
    <dbReference type="NCBI Taxonomy" id="1076179"/>
    <lineage>
        <taxon>unclassified sequences</taxon>
        <taxon>metagenomes</taxon>
        <taxon>ecological metagenomes</taxon>
    </lineage>
</organism>
<protein>
    <submittedName>
        <fullName evidence="1">Uncharacterized protein</fullName>
    </submittedName>
</protein>
<sequence length="143" mass="16546">MDKQLSNIIVDYIKSQARNKIIFHSQDLSELESINIGLRISESIYNLIEPGRIPMRISIELDRILNAAISNHDLFREYLSINNLGVLFEPALKIDFNRILDSYSQNNVLFVKWKGEIDADNIYFLTKENGIKINIKNLSHIVI</sequence>
<name>A0A644WEV5_9ZZZZ</name>
<dbReference type="EMBL" id="VSSQ01000842">
    <property type="protein sequence ID" value="MPM02067.1"/>
    <property type="molecule type" value="Genomic_DNA"/>
</dbReference>
<accession>A0A644WEV5</accession>
<reference evidence="1" key="1">
    <citation type="submission" date="2019-08" db="EMBL/GenBank/DDBJ databases">
        <authorList>
            <person name="Kucharzyk K."/>
            <person name="Murdoch R.W."/>
            <person name="Higgins S."/>
            <person name="Loffler F."/>
        </authorList>
    </citation>
    <scope>NUCLEOTIDE SEQUENCE</scope>
</reference>